<dbReference type="AlphaFoldDB" id="A0A0H3K4V4"/>
<dbReference type="EMBL" id="AP008231">
    <property type="protein sequence ID" value="BAD80305.1"/>
    <property type="molecule type" value="Genomic_DNA"/>
</dbReference>
<gene>
    <name evidence="1" type="ordered locus">syc2115_d</name>
</gene>
<evidence type="ECO:0000313" key="1">
    <source>
        <dbReference type="EMBL" id="BAD80305.1"/>
    </source>
</evidence>
<dbReference type="Proteomes" id="UP000001175">
    <property type="component" value="Chromosome"/>
</dbReference>
<accession>A0A0H3K4V4</accession>
<dbReference type="KEGG" id="syc:syc2115_d"/>
<protein>
    <submittedName>
        <fullName evidence="1">Uncharacterized protein</fullName>
    </submittedName>
</protein>
<evidence type="ECO:0000313" key="2">
    <source>
        <dbReference type="Proteomes" id="UP000001175"/>
    </source>
</evidence>
<reference evidence="1 2" key="1">
    <citation type="journal article" date="2007" name="Photosyn. Res.">
        <title>Complete nucleotide sequence of the freshwater unicellular cyanobacterium Synechococcus elongatus PCC 6301 chromosome: gene content and organization.</title>
        <authorList>
            <person name="Sugita C."/>
            <person name="Ogata K."/>
            <person name="Shikata M."/>
            <person name="Jikuya H."/>
            <person name="Takano J."/>
            <person name="Furumichi M."/>
            <person name="Kanehisa M."/>
            <person name="Omata T."/>
            <person name="Sugiura M."/>
            <person name="Sugita M."/>
        </authorList>
    </citation>
    <scope>NUCLEOTIDE SEQUENCE [LARGE SCALE GENOMIC DNA]</scope>
    <source>
        <strain evidence="2">ATCC 27144 / PCC 6301 / SAUG 1402/1</strain>
    </source>
</reference>
<dbReference type="RefSeq" id="WP_011244425.1">
    <property type="nucleotide sequence ID" value="NC_006576.1"/>
</dbReference>
<sequence length="202" mass="22478">MQALSLRTHLAGQLTAATSGAPRLYRDRGAQGLVYKVAKTGDWQSPSESPWPWLMQGRGFVLPEAELWQWLQKRSQPWPVVVEPLPAACPVWPLQLTHARCWQRCDTIAAVNPRWSTESPEAIAPALWPVTACLIDLADAWQGPTKPVLTIAREHLLPALDQLDRRPIPTVPRVATTELYHAAAAALAACLHRWGQPASRWL</sequence>
<proteinExistence type="predicted"/>
<name>A0A0H3K4V4_SYNP6</name>
<organism evidence="1 2">
    <name type="scientific">Synechococcus sp. (strain ATCC 27144 / PCC 6301 / SAUG 1402/1)</name>
    <name type="common">Anacystis nidulans</name>
    <dbReference type="NCBI Taxonomy" id="269084"/>
    <lineage>
        <taxon>Bacteria</taxon>
        <taxon>Bacillati</taxon>
        <taxon>Cyanobacteriota</taxon>
        <taxon>Cyanophyceae</taxon>
        <taxon>Synechococcales</taxon>
        <taxon>Synechococcaceae</taxon>
        <taxon>Synechococcus</taxon>
    </lineage>
</organism>